<feature type="binding site" evidence="10">
    <location>
        <position position="412"/>
    </location>
    <ligand>
        <name>[4Fe-4S] cluster</name>
        <dbReference type="ChEBI" id="CHEBI:49883"/>
        <note>4Fe-4S-S-AdoMet</note>
    </ligand>
</feature>
<dbReference type="UniPathway" id="UPA00060"/>
<dbReference type="Gene3D" id="3.20.20.540">
    <property type="entry name" value="Radical SAM ThiC family, central domain"/>
    <property type="match status" value="1"/>
</dbReference>
<evidence type="ECO:0000256" key="2">
    <source>
        <dbReference type="ARBA" id="ARBA00022485"/>
    </source>
</evidence>
<comment type="cofactor">
    <cofactor evidence="10">
        <name>[4Fe-4S] cluster</name>
        <dbReference type="ChEBI" id="CHEBI:49883"/>
    </cofactor>
    <text evidence="10">Binds 1 [4Fe-4S] cluster per subunit. The cluster is coordinated with 3 cysteines and an exchangeable S-adenosyl-L-methionine.</text>
</comment>
<keyword evidence="12" id="KW-1185">Reference proteome</keyword>
<evidence type="ECO:0000256" key="10">
    <source>
        <dbReference type="HAMAP-Rule" id="MF_00089"/>
    </source>
</evidence>
<dbReference type="GeneID" id="55820973"/>
<accession>A0A7D5E7C8</accession>
<feature type="binding site" evidence="10">
    <location>
        <position position="408"/>
    </location>
    <ligand>
        <name>[4Fe-4S] cluster</name>
        <dbReference type="ChEBI" id="CHEBI:49883"/>
        <note>4Fe-4S-S-AdoMet</note>
    </ligand>
</feature>
<evidence type="ECO:0000256" key="4">
    <source>
        <dbReference type="ARBA" id="ARBA00022723"/>
    </source>
</evidence>
<dbReference type="SFLD" id="SFLDS00113">
    <property type="entry name" value="Radical_SAM_Phosphomethylpyrim"/>
    <property type="match status" value="1"/>
</dbReference>
<evidence type="ECO:0000313" key="11">
    <source>
        <dbReference type="EMBL" id="QLC49619.1"/>
    </source>
</evidence>
<dbReference type="Proteomes" id="UP000509594">
    <property type="component" value="Chromosome"/>
</dbReference>
<dbReference type="GO" id="GO:0008270">
    <property type="term" value="F:zinc ion binding"/>
    <property type="evidence" value="ECO:0007669"/>
    <property type="project" value="UniProtKB-UniRule"/>
</dbReference>
<feature type="binding site" evidence="10">
    <location>
        <position position="264"/>
    </location>
    <ligand>
        <name>Zn(2+)</name>
        <dbReference type="ChEBI" id="CHEBI:29105"/>
    </ligand>
</feature>
<keyword evidence="6 10" id="KW-0784">Thiamine biosynthesis</keyword>
<dbReference type="AlphaFoldDB" id="A0A7D5E7C8"/>
<evidence type="ECO:0000313" key="12">
    <source>
        <dbReference type="Proteomes" id="UP000509594"/>
    </source>
</evidence>
<feature type="binding site" evidence="10">
    <location>
        <position position="65"/>
    </location>
    <ligand>
        <name>substrate</name>
    </ligand>
</feature>
<evidence type="ECO:0000256" key="7">
    <source>
        <dbReference type="ARBA" id="ARBA00023004"/>
    </source>
</evidence>
<feature type="binding site" evidence="10">
    <location>
        <position position="123"/>
    </location>
    <ligand>
        <name>substrate</name>
    </ligand>
</feature>
<comment type="pathway">
    <text evidence="10">Cofactor biosynthesis; thiamine diphosphate biosynthesis.</text>
</comment>
<evidence type="ECO:0000256" key="9">
    <source>
        <dbReference type="ARBA" id="ARBA00023239"/>
    </source>
</evidence>
<feature type="binding site" evidence="10">
    <location>
        <position position="405"/>
    </location>
    <ligand>
        <name>[4Fe-4S] cluster</name>
        <dbReference type="ChEBI" id="CHEBI:49883"/>
        <note>4Fe-4S-S-AdoMet</note>
    </ligand>
</feature>
<organism evidence="11 12">
    <name type="scientific">Methanolobus zinderi</name>
    <dbReference type="NCBI Taxonomy" id="536044"/>
    <lineage>
        <taxon>Archaea</taxon>
        <taxon>Methanobacteriati</taxon>
        <taxon>Methanobacteriota</taxon>
        <taxon>Stenosarchaea group</taxon>
        <taxon>Methanomicrobia</taxon>
        <taxon>Methanosarcinales</taxon>
        <taxon>Methanosarcinaceae</taxon>
        <taxon>Methanolobus</taxon>
    </lineage>
</organism>
<feature type="binding site" evidence="10">
    <location>
        <position position="158"/>
    </location>
    <ligand>
        <name>substrate</name>
    </ligand>
</feature>
<evidence type="ECO:0000256" key="1">
    <source>
        <dbReference type="ARBA" id="ARBA00003175"/>
    </source>
</evidence>
<comment type="catalytic activity">
    <reaction evidence="10">
        <text>5-amino-1-(5-phospho-beta-D-ribosyl)imidazole + S-adenosyl-L-methionine = 4-amino-2-methyl-5-(phosphooxymethyl)pyrimidine + CO + 5'-deoxyadenosine + formate + L-methionine + 3 H(+)</text>
        <dbReference type="Rhea" id="RHEA:24840"/>
        <dbReference type="ChEBI" id="CHEBI:15378"/>
        <dbReference type="ChEBI" id="CHEBI:15740"/>
        <dbReference type="ChEBI" id="CHEBI:17245"/>
        <dbReference type="ChEBI" id="CHEBI:17319"/>
        <dbReference type="ChEBI" id="CHEBI:57844"/>
        <dbReference type="ChEBI" id="CHEBI:58354"/>
        <dbReference type="ChEBI" id="CHEBI:59789"/>
        <dbReference type="ChEBI" id="CHEBI:137981"/>
        <dbReference type="EC" id="4.1.99.17"/>
    </reaction>
</comment>
<name>A0A7D5E7C8_9EURY</name>
<dbReference type="NCBIfam" id="TIGR00190">
    <property type="entry name" value="thiC"/>
    <property type="match status" value="1"/>
</dbReference>
<dbReference type="GO" id="GO:0009229">
    <property type="term" value="P:thiamine diphosphate biosynthetic process"/>
    <property type="evidence" value="ECO:0007669"/>
    <property type="project" value="UniProtKB-UniRule"/>
</dbReference>
<gene>
    <name evidence="10 11" type="primary">thiC</name>
    <name evidence="11" type="ORF">HWN40_04820</name>
</gene>
<feature type="binding site" evidence="10">
    <location>
        <begin position="221"/>
        <end position="224"/>
    </location>
    <ligand>
        <name>substrate</name>
    </ligand>
</feature>
<dbReference type="EC" id="4.1.99.17" evidence="10"/>
<evidence type="ECO:0000256" key="8">
    <source>
        <dbReference type="ARBA" id="ARBA00023014"/>
    </source>
</evidence>
<dbReference type="PANTHER" id="PTHR30557">
    <property type="entry name" value="THIAMINE BIOSYNTHESIS PROTEIN THIC"/>
    <property type="match status" value="1"/>
</dbReference>
<dbReference type="PANTHER" id="PTHR30557:SF1">
    <property type="entry name" value="PHOSPHOMETHYLPYRIMIDINE SYNTHASE, CHLOROPLASTIC"/>
    <property type="match status" value="1"/>
</dbReference>
<keyword evidence="7 10" id="KW-0408">Iron</keyword>
<dbReference type="GO" id="GO:0051539">
    <property type="term" value="F:4 iron, 4 sulfur cluster binding"/>
    <property type="evidence" value="ECO:0007669"/>
    <property type="project" value="UniProtKB-KW"/>
</dbReference>
<protein>
    <recommendedName>
        <fullName evidence="10">Phosphomethylpyrimidine synthase</fullName>
        <ecNumber evidence="10">4.1.99.17</ecNumber>
    </recommendedName>
    <alternativeName>
        <fullName evidence="10">Hydroxymethylpyrimidine phosphate synthase</fullName>
        <shortName evidence="10">HMP-P synthase</shortName>
        <shortName evidence="10">HMP-phosphate synthase</shortName>
        <shortName evidence="10">HMPP synthase</shortName>
    </alternativeName>
    <alternativeName>
        <fullName evidence="10">Thiamine biosynthesis protein ThiC</fullName>
    </alternativeName>
</protein>
<keyword evidence="4 10" id="KW-0479">Metal-binding</keyword>
<feature type="binding site" evidence="10">
    <location>
        <position position="260"/>
    </location>
    <ligand>
        <name>substrate</name>
    </ligand>
</feature>
<feature type="binding site" evidence="10">
    <location>
        <position position="287"/>
    </location>
    <ligand>
        <name>substrate</name>
    </ligand>
</feature>
<dbReference type="Pfam" id="PF01964">
    <property type="entry name" value="ThiC_Rad_SAM"/>
    <property type="match status" value="1"/>
</dbReference>
<dbReference type="GO" id="GO:0070284">
    <property type="term" value="F:phosphomethylpyrimidine synthase activity"/>
    <property type="evidence" value="ECO:0007669"/>
    <property type="project" value="UniProtKB-EC"/>
</dbReference>
<dbReference type="EMBL" id="CP058215">
    <property type="protein sequence ID" value="QLC49619.1"/>
    <property type="molecule type" value="Genomic_DNA"/>
</dbReference>
<dbReference type="InterPro" id="IPR037509">
    <property type="entry name" value="ThiC"/>
</dbReference>
<dbReference type="SFLD" id="SFLDG01114">
    <property type="entry name" value="phosphomethylpyrimidine_syntha"/>
    <property type="match status" value="1"/>
</dbReference>
<dbReference type="Gene3D" id="6.10.250.620">
    <property type="match status" value="1"/>
</dbReference>
<dbReference type="OrthoDB" id="335406at2157"/>
<keyword evidence="2 10" id="KW-0004">4Fe-4S</keyword>
<dbReference type="NCBIfam" id="NF009895">
    <property type="entry name" value="PRK13352.1"/>
    <property type="match status" value="1"/>
</dbReference>
<comment type="function">
    <text evidence="1 10">Catalyzes the synthesis of the hydroxymethylpyrimidine phosphate (HMP-P) moiety of thiamine from aminoimidazole ribotide (AIR) in a radical S-adenosyl-L-methionine (SAM)-dependent reaction.</text>
</comment>
<sequence>MTLMEDAKRGIITPQMGAVARDEGIDAKTICSCVAKGLISIPNNPARDCRVVGIGKYLSTKINANIGTSRDYINIEEEVEKAKTAEAFGADALMDLSTGGDLDLIRKKIMDAVDIPIGSVPIYQAAATQKTVVDMTSDDMFNAVRKHAKDGIDFVTIHAAVNQDAMKRIRQGNRITDIVSRGGSFTLAWMLHNGEDNPFYAEYDYLLEIAKEYDMAISLGDGMRPGCIHDASDGPSFMEFITLGELVRRTREANIQCFVEGPGHVPIDEIELSVKGMKNLCDDAPLYLLGPLVTDIAPGYDHITGAIGGTFAGMCGADFLCMTTPAEHLALPTKDDIREGTIVTRIAAHAADLTKEGQKERARAVDNKMAHARKNLDWDTQFELAIDGEKATKIRDSRNTGSEACSMCGDLCAMKIVSKALEEEKEE</sequence>
<keyword evidence="5 10" id="KW-0862">Zinc</keyword>
<dbReference type="InterPro" id="IPR038521">
    <property type="entry name" value="ThiC/Bza_core_dom"/>
</dbReference>
<dbReference type="InterPro" id="IPR002817">
    <property type="entry name" value="ThiC/BzaA/B"/>
</dbReference>
<dbReference type="RefSeq" id="WP_176964675.1">
    <property type="nucleotide sequence ID" value="NZ_CP058215.1"/>
</dbReference>
<feature type="binding site" evidence="10">
    <location>
        <begin position="180"/>
        <end position="182"/>
    </location>
    <ligand>
        <name>substrate</name>
    </ligand>
</feature>
<evidence type="ECO:0000256" key="3">
    <source>
        <dbReference type="ARBA" id="ARBA00022691"/>
    </source>
</evidence>
<dbReference type="HAMAP" id="MF_00089">
    <property type="entry name" value="ThiC"/>
    <property type="match status" value="1"/>
</dbReference>
<proteinExistence type="inferred from homology"/>
<keyword evidence="9 10" id="KW-0456">Lyase</keyword>
<feature type="binding site" evidence="10">
    <location>
        <position position="328"/>
    </location>
    <ligand>
        <name>Zn(2+)</name>
        <dbReference type="ChEBI" id="CHEBI:29105"/>
    </ligand>
</feature>
<dbReference type="SFLD" id="SFLDF00407">
    <property type="entry name" value="phosphomethylpyrimidine_syntha"/>
    <property type="match status" value="1"/>
</dbReference>
<comment type="similarity">
    <text evidence="10">Belongs to the ThiC family.</text>
</comment>
<dbReference type="GO" id="GO:0009228">
    <property type="term" value="P:thiamine biosynthetic process"/>
    <property type="evidence" value="ECO:0007669"/>
    <property type="project" value="UniProtKB-UniRule"/>
</dbReference>
<dbReference type="KEGG" id="mzi:HWN40_04820"/>
<keyword evidence="3 10" id="KW-0949">S-adenosyl-L-methionine</keyword>
<evidence type="ECO:0000256" key="6">
    <source>
        <dbReference type="ARBA" id="ARBA00022977"/>
    </source>
</evidence>
<evidence type="ECO:0000256" key="5">
    <source>
        <dbReference type="ARBA" id="ARBA00022833"/>
    </source>
</evidence>
<feature type="binding site" evidence="10">
    <location>
        <position position="94"/>
    </location>
    <ligand>
        <name>substrate</name>
    </ligand>
</feature>
<reference evidence="11 12" key="1">
    <citation type="submission" date="2020-06" db="EMBL/GenBank/DDBJ databases">
        <title>Methanolobus halotolerans sp. nov., isolated from a saline lake Tus in Siberia.</title>
        <authorList>
            <person name="Shen Y."/>
            <person name="Chen S.-C."/>
            <person name="Lai M.-C."/>
            <person name="Huang H.-H."/>
            <person name="Chiu H.-H."/>
            <person name="Tang S.-L."/>
            <person name="Rogozin D.Y."/>
            <person name="Degermendzhy A.G."/>
        </authorList>
    </citation>
    <scope>NUCLEOTIDE SEQUENCE [LARGE SCALE GENOMIC DNA]</scope>
    <source>
        <strain evidence="11 12">DSM 21339</strain>
    </source>
</reference>
<keyword evidence="8 10" id="KW-0411">Iron-sulfur</keyword>